<sequence>MTPHRRDPHPYLADASRPRIIAHRGFVSDELAERGVAENTRAAFTVALAAGADYLETDCHLTRDGAVVLAHDADLSRVTGDPRKIGAVDRVELERIFAERGGLLTLEEALAEYPQARWNIDVKSRAVAAPLGRIVARHGARVLVTSFSDALRRTAVAAAAGERPAILPATSPGRGALVRVLLASVTGSRRAVRRALAGLDALQIPERQGRIRVLTPRLVAAAHANGVEVHVWTVNDADRMRELTAMGVDGVVTDRTDLALATLRP</sequence>
<dbReference type="eggNOG" id="COG0584">
    <property type="taxonomic scope" value="Bacteria"/>
</dbReference>
<dbReference type="InterPro" id="IPR017946">
    <property type="entry name" value="PLC-like_Pdiesterase_TIM-brl"/>
</dbReference>
<dbReference type="InterPro" id="IPR030395">
    <property type="entry name" value="GP_PDE_dom"/>
</dbReference>
<dbReference type="AlphaFoldDB" id="A0A1H0ZKH3"/>
<accession>A0A1H0ZKH3</accession>
<feature type="domain" description="GP-PDE" evidence="1">
    <location>
        <begin position="18"/>
        <end position="263"/>
    </location>
</feature>
<dbReference type="GO" id="GO:0008081">
    <property type="term" value="F:phosphoric diester hydrolase activity"/>
    <property type="evidence" value="ECO:0007669"/>
    <property type="project" value="InterPro"/>
</dbReference>
<dbReference type="PANTHER" id="PTHR46211">
    <property type="entry name" value="GLYCEROPHOSPHORYL DIESTER PHOSPHODIESTERASE"/>
    <property type="match status" value="1"/>
</dbReference>
<dbReference type="EMBL" id="FNKB01000001">
    <property type="protein sequence ID" value="SDQ27854.1"/>
    <property type="molecule type" value="Genomic_DNA"/>
</dbReference>
<dbReference type="Pfam" id="PF03009">
    <property type="entry name" value="GDPD"/>
    <property type="match status" value="1"/>
</dbReference>
<reference evidence="2 3" key="1">
    <citation type="submission" date="2016-10" db="EMBL/GenBank/DDBJ databases">
        <authorList>
            <person name="de Groot N.N."/>
        </authorList>
    </citation>
    <scope>NUCLEOTIDE SEQUENCE [LARGE SCALE GENOMIC DNA]</scope>
    <source>
        <strain evidence="2 3">DSM 22788</strain>
    </source>
</reference>
<dbReference type="RefSeq" id="WP_074690159.1">
    <property type="nucleotide sequence ID" value="NZ_FNKB01000001.1"/>
</dbReference>
<gene>
    <name evidence="2" type="ORF">SAMN04488565_1840</name>
</gene>
<name>A0A1H0ZKH3_9MICO</name>
<evidence type="ECO:0000313" key="3">
    <source>
        <dbReference type="Proteomes" id="UP000182690"/>
    </source>
</evidence>
<dbReference type="GO" id="GO:0006629">
    <property type="term" value="P:lipid metabolic process"/>
    <property type="evidence" value="ECO:0007669"/>
    <property type="project" value="InterPro"/>
</dbReference>
<evidence type="ECO:0000313" key="2">
    <source>
        <dbReference type="EMBL" id="SDQ27854.1"/>
    </source>
</evidence>
<dbReference type="PANTHER" id="PTHR46211:SF1">
    <property type="entry name" value="GLYCEROPHOSPHODIESTER PHOSPHODIESTERASE, CYTOPLASMIC"/>
    <property type="match status" value="1"/>
</dbReference>
<dbReference type="Gene3D" id="3.20.20.190">
    <property type="entry name" value="Phosphatidylinositol (PI) phosphodiesterase"/>
    <property type="match status" value="1"/>
</dbReference>
<dbReference type="PROSITE" id="PS51704">
    <property type="entry name" value="GP_PDE"/>
    <property type="match status" value="1"/>
</dbReference>
<organism evidence="2 3">
    <name type="scientific">Leucobacter chromiiresistens</name>
    <dbReference type="NCBI Taxonomy" id="1079994"/>
    <lineage>
        <taxon>Bacteria</taxon>
        <taxon>Bacillati</taxon>
        <taxon>Actinomycetota</taxon>
        <taxon>Actinomycetes</taxon>
        <taxon>Micrococcales</taxon>
        <taxon>Microbacteriaceae</taxon>
        <taxon>Leucobacter</taxon>
    </lineage>
</organism>
<proteinExistence type="predicted"/>
<protein>
    <submittedName>
        <fullName evidence="2">Glycerophosphoryl diester phosphodiesterase</fullName>
    </submittedName>
</protein>
<dbReference type="OrthoDB" id="5241788at2"/>
<dbReference type="Proteomes" id="UP000182690">
    <property type="component" value="Unassembled WGS sequence"/>
</dbReference>
<evidence type="ECO:0000259" key="1">
    <source>
        <dbReference type="PROSITE" id="PS51704"/>
    </source>
</evidence>
<dbReference type="SUPFAM" id="SSF51695">
    <property type="entry name" value="PLC-like phosphodiesterases"/>
    <property type="match status" value="1"/>
</dbReference>
<dbReference type="STRING" id="1079994.SAMN04488565_1840"/>